<accession>A0A5B9D764</accession>
<dbReference type="Proteomes" id="UP000321408">
    <property type="component" value="Chromosome"/>
</dbReference>
<keyword evidence="1" id="KW-0812">Transmembrane</keyword>
<dbReference type="EMBL" id="CP042905">
    <property type="protein sequence ID" value="QEE14902.1"/>
    <property type="molecule type" value="Genomic_DNA"/>
</dbReference>
<sequence length="252" mass="28753">MKKSELLIISFGFLLLFTNLPYVHTESGNLPNDYNQALNLEQPLKYKFKKVNETTNYVEFGWGGPHCALEKGGSMELLFNGLYNESTYRGDFVNEPFFNVTFIHADGSINCTLTNKSNNAIAETLILSIYPWYPGILTTVNWTYHDETAESSASSELMEGTLNISSTNGFRTYNYVQNSGAQKTILVYNETSGFLDNWNTSFGNYYLEATLQREGIQSYPLVIFFGFCTLVVSFVIRKIRKFKKNNNFNTKF</sequence>
<feature type="transmembrane region" description="Helical" evidence="1">
    <location>
        <begin position="218"/>
        <end position="236"/>
    </location>
</feature>
<keyword evidence="1" id="KW-1133">Transmembrane helix</keyword>
<evidence type="ECO:0000256" key="1">
    <source>
        <dbReference type="SAM" id="Phobius"/>
    </source>
</evidence>
<organism evidence="2 3">
    <name type="scientific">Promethearchaeum syntrophicum</name>
    <dbReference type="NCBI Taxonomy" id="2594042"/>
    <lineage>
        <taxon>Archaea</taxon>
        <taxon>Promethearchaeati</taxon>
        <taxon>Promethearchaeota</taxon>
        <taxon>Promethearchaeia</taxon>
        <taxon>Promethearchaeales</taxon>
        <taxon>Promethearchaeaceae</taxon>
        <taxon>Promethearchaeum</taxon>
    </lineage>
</organism>
<evidence type="ECO:0000313" key="2">
    <source>
        <dbReference type="EMBL" id="QEE14902.1"/>
    </source>
</evidence>
<dbReference type="GeneID" id="41328726"/>
<proteinExistence type="predicted"/>
<gene>
    <name evidence="2" type="ORF">DSAG12_00723</name>
</gene>
<name>A0A5B9D764_9ARCH</name>
<evidence type="ECO:0000313" key="3">
    <source>
        <dbReference type="Proteomes" id="UP000321408"/>
    </source>
</evidence>
<dbReference type="RefSeq" id="WP_147661837.1">
    <property type="nucleotide sequence ID" value="NZ_CP042905.2"/>
</dbReference>
<keyword evidence="1" id="KW-0472">Membrane</keyword>
<keyword evidence="3" id="KW-1185">Reference proteome</keyword>
<dbReference type="KEGG" id="psyt:DSAG12_00723"/>
<protein>
    <submittedName>
        <fullName evidence="2">Uncharacterized protein</fullName>
    </submittedName>
</protein>
<reference evidence="2 3" key="1">
    <citation type="journal article" date="2020" name="Nature">
        <title>Isolation of an archaeon at the prokaryote-eukaryote interface.</title>
        <authorList>
            <person name="Imachi H."/>
            <person name="Nobu M.K."/>
            <person name="Nakahara N."/>
            <person name="Morono Y."/>
            <person name="Ogawara M."/>
            <person name="Takaki Y."/>
            <person name="Takano Y."/>
            <person name="Uematsu K."/>
            <person name="Ikuta T."/>
            <person name="Ito M."/>
            <person name="Matsui Y."/>
            <person name="Miyazaki M."/>
            <person name="Murata K."/>
            <person name="Saito Y."/>
            <person name="Sakai S."/>
            <person name="Song C."/>
            <person name="Tasumi E."/>
            <person name="Yamanaka Y."/>
            <person name="Yamaguchi T."/>
            <person name="Kamagata Y."/>
            <person name="Tamaki H."/>
            <person name="Takai K."/>
        </authorList>
    </citation>
    <scope>NUCLEOTIDE SEQUENCE [LARGE SCALE GENOMIC DNA]</scope>
    <source>
        <strain evidence="2 3">MK-D1</strain>
    </source>
</reference>
<dbReference type="AlphaFoldDB" id="A0A5B9D764"/>
<reference evidence="2 3" key="2">
    <citation type="journal article" date="2024" name="Int. J. Syst. Evol. Microbiol.">
        <title>Promethearchaeum syntrophicum gen. nov., sp. nov., an anaerobic, obligately syntrophic archaeon, the first isolate of the lineage 'Asgard' archaea, and proposal of the new archaeal phylum Promethearchaeota phyl. nov. and kingdom Promethearchaeati regn. nov.</title>
        <authorList>
            <person name="Imachi H."/>
            <person name="Nobu M.K."/>
            <person name="Kato S."/>
            <person name="Takaki Y."/>
            <person name="Miyazaki M."/>
            <person name="Miyata M."/>
            <person name="Ogawara M."/>
            <person name="Saito Y."/>
            <person name="Sakai S."/>
            <person name="Tahara Y.O."/>
            <person name="Takano Y."/>
            <person name="Tasumi E."/>
            <person name="Uematsu K."/>
            <person name="Yoshimura T."/>
            <person name="Itoh T."/>
            <person name="Ohkuma M."/>
            <person name="Takai K."/>
        </authorList>
    </citation>
    <scope>NUCLEOTIDE SEQUENCE [LARGE SCALE GENOMIC DNA]</scope>
    <source>
        <strain evidence="2 3">MK-D1</strain>
    </source>
</reference>